<dbReference type="Gene3D" id="3.40.50.300">
    <property type="entry name" value="P-loop containing nucleotide triphosphate hydrolases"/>
    <property type="match status" value="2"/>
</dbReference>
<keyword evidence="3" id="KW-0813">Transport</keyword>
<evidence type="ECO:0000313" key="11">
    <source>
        <dbReference type="Proteomes" id="UP000305267"/>
    </source>
</evidence>
<evidence type="ECO:0000256" key="1">
    <source>
        <dbReference type="ARBA" id="ARBA00004417"/>
    </source>
</evidence>
<evidence type="ECO:0000313" key="10">
    <source>
        <dbReference type="EMBL" id="TNC09102.1"/>
    </source>
</evidence>
<dbReference type="GO" id="GO:0016887">
    <property type="term" value="F:ATP hydrolysis activity"/>
    <property type="evidence" value="ECO:0007669"/>
    <property type="project" value="InterPro"/>
</dbReference>
<keyword evidence="4" id="KW-1003">Cell membrane</keyword>
<dbReference type="GO" id="GO:0005886">
    <property type="term" value="C:plasma membrane"/>
    <property type="evidence" value="ECO:0007669"/>
    <property type="project" value="UniProtKB-SubCell"/>
</dbReference>
<dbReference type="GO" id="GO:0015833">
    <property type="term" value="P:peptide transport"/>
    <property type="evidence" value="ECO:0007669"/>
    <property type="project" value="InterPro"/>
</dbReference>
<dbReference type="OrthoDB" id="9802264at2"/>
<organism evidence="10 11">
    <name type="scientific">Methylobacterium terricola</name>
    <dbReference type="NCBI Taxonomy" id="2583531"/>
    <lineage>
        <taxon>Bacteria</taxon>
        <taxon>Pseudomonadati</taxon>
        <taxon>Pseudomonadota</taxon>
        <taxon>Alphaproteobacteria</taxon>
        <taxon>Hyphomicrobiales</taxon>
        <taxon>Methylobacteriaceae</taxon>
        <taxon>Methylobacterium</taxon>
    </lineage>
</organism>
<dbReference type="Proteomes" id="UP000305267">
    <property type="component" value="Unassembled WGS sequence"/>
</dbReference>
<dbReference type="RefSeq" id="WP_139039003.1">
    <property type="nucleotide sequence ID" value="NZ_VDDA01000019.1"/>
</dbReference>
<evidence type="ECO:0000256" key="2">
    <source>
        <dbReference type="ARBA" id="ARBA00005417"/>
    </source>
</evidence>
<evidence type="ECO:0000256" key="7">
    <source>
        <dbReference type="ARBA" id="ARBA00023136"/>
    </source>
</evidence>
<evidence type="ECO:0000256" key="3">
    <source>
        <dbReference type="ARBA" id="ARBA00022448"/>
    </source>
</evidence>
<evidence type="ECO:0000256" key="5">
    <source>
        <dbReference type="ARBA" id="ARBA00022741"/>
    </source>
</evidence>
<comment type="caution">
    <text evidence="10">The sequence shown here is derived from an EMBL/GenBank/DDBJ whole genome shotgun (WGS) entry which is preliminary data.</text>
</comment>
<evidence type="ECO:0000256" key="8">
    <source>
        <dbReference type="SAM" id="MobiDB-lite"/>
    </source>
</evidence>
<evidence type="ECO:0000256" key="4">
    <source>
        <dbReference type="ARBA" id="ARBA00022475"/>
    </source>
</evidence>
<dbReference type="PROSITE" id="PS00211">
    <property type="entry name" value="ABC_TRANSPORTER_1"/>
    <property type="match status" value="2"/>
</dbReference>
<dbReference type="InterPro" id="IPR013563">
    <property type="entry name" value="Oligopep_ABC_C"/>
</dbReference>
<dbReference type="GO" id="GO:0055085">
    <property type="term" value="P:transmembrane transport"/>
    <property type="evidence" value="ECO:0007669"/>
    <property type="project" value="UniProtKB-ARBA"/>
</dbReference>
<feature type="compositionally biased region" description="Pro residues" evidence="8">
    <location>
        <begin position="273"/>
        <end position="289"/>
    </location>
</feature>
<protein>
    <submittedName>
        <fullName evidence="10">ABC transporter ATP-binding protein</fullName>
    </submittedName>
</protein>
<dbReference type="AlphaFoldDB" id="A0A5C4LBX0"/>
<dbReference type="PANTHER" id="PTHR43297">
    <property type="entry name" value="OLIGOPEPTIDE TRANSPORT ATP-BINDING PROTEIN APPD"/>
    <property type="match status" value="1"/>
</dbReference>
<evidence type="ECO:0000259" key="9">
    <source>
        <dbReference type="PROSITE" id="PS50893"/>
    </source>
</evidence>
<dbReference type="FunFam" id="3.40.50.300:FF:000016">
    <property type="entry name" value="Oligopeptide ABC transporter ATP-binding component"/>
    <property type="match status" value="1"/>
</dbReference>
<dbReference type="CDD" id="cd03257">
    <property type="entry name" value="ABC_NikE_OppD_transporters"/>
    <property type="match status" value="2"/>
</dbReference>
<comment type="similarity">
    <text evidence="2">Belongs to the ABC transporter superfamily.</text>
</comment>
<dbReference type="Pfam" id="PF08352">
    <property type="entry name" value="oligo_HPY"/>
    <property type="match status" value="2"/>
</dbReference>
<dbReference type="EMBL" id="VDDA01000019">
    <property type="protein sequence ID" value="TNC09102.1"/>
    <property type="molecule type" value="Genomic_DNA"/>
</dbReference>
<proteinExistence type="inferred from homology"/>
<keyword evidence="6 10" id="KW-0067">ATP-binding</keyword>
<dbReference type="Pfam" id="PF00005">
    <property type="entry name" value="ABC_tran"/>
    <property type="match status" value="2"/>
</dbReference>
<evidence type="ECO:0000256" key="6">
    <source>
        <dbReference type="ARBA" id="ARBA00022840"/>
    </source>
</evidence>
<dbReference type="InterPro" id="IPR003439">
    <property type="entry name" value="ABC_transporter-like_ATP-bd"/>
</dbReference>
<keyword evidence="5" id="KW-0547">Nucleotide-binding</keyword>
<sequence length="553" mass="59240">MQPSPLLSIEDLRVSFATRRGPVEALRGVSLAVAPGESLGLVGESGSGKSVTAFAAARLLDRAGRITGGQVRFRGQNVTRLSAADLRAAHGQAIGMIFQNPRAALNPIRTIGRQLADVLAVGGLSKAQSRERALESLEAVRIRDAARRLDAYPHELSGGMCQRVMIALALACRPALLIADEPTTGLDVTTQKTVMDLVARLTAERGMAMILITHDLGLAAQYCDRIAVMEQGRLVEEGDPGALFASPRHPYTKRLVAASPTPTSTLADLVPEGPRPPARPRPTPAPGTPPLLEVQAVSKVFGGAMAVEDVSFSLREGESLGLVGESGSGKSTTSRMICRLLDASAGQILFDGEAIGTIPARDFHRSPHRRAIQIVFQDPTDSLNPRFSAFDCIAHPLKRLTPLRGESLRLRVIESAERAGLPPALLDRFPHQLSGGQKARIGIARAIAVKPRLLVLDEPTAALDVSVQAGVLRLLDDLRRQDGLAFLFVSHDLNVVRMMCERTLVLQGGRVVEEGVSRDLFRAPRTAYTRELLAAIPHFRPGQPRGLAAEPAA</sequence>
<dbReference type="InterPro" id="IPR017871">
    <property type="entry name" value="ABC_transporter-like_CS"/>
</dbReference>
<feature type="region of interest" description="Disordered" evidence="8">
    <location>
        <begin position="262"/>
        <end position="289"/>
    </location>
</feature>
<keyword evidence="7" id="KW-0472">Membrane</keyword>
<dbReference type="SMART" id="SM00382">
    <property type="entry name" value="AAA"/>
    <property type="match status" value="2"/>
</dbReference>
<keyword evidence="11" id="KW-1185">Reference proteome</keyword>
<dbReference type="SUPFAM" id="SSF52540">
    <property type="entry name" value="P-loop containing nucleoside triphosphate hydrolases"/>
    <property type="match status" value="2"/>
</dbReference>
<dbReference type="GO" id="GO:0005524">
    <property type="term" value="F:ATP binding"/>
    <property type="evidence" value="ECO:0007669"/>
    <property type="project" value="UniProtKB-KW"/>
</dbReference>
<dbReference type="InterPro" id="IPR050388">
    <property type="entry name" value="ABC_Ni/Peptide_Import"/>
</dbReference>
<accession>A0A5C4LBX0</accession>
<feature type="domain" description="ABC transporter" evidence="9">
    <location>
        <begin position="7"/>
        <end position="256"/>
    </location>
</feature>
<dbReference type="InterPro" id="IPR003593">
    <property type="entry name" value="AAA+_ATPase"/>
</dbReference>
<dbReference type="InterPro" id="IPR027417">
    <property type="entry name" value="P-loop_NTPase"/>
</dbReference>
<dbReference type="PANTHER" id="PTHR43297:SF2">
    <property type="entry name" value="DIPEPTIDE TRANSPORT ATP-BINDING PROTEIN DPPD"/>
    <property type="match status" value="1"/>
</dbReference>
<reference evidence="10 11" key="1">
    <citation type="submission" date="2019-06" db="EMBL/GenBank/DDBJ databases">
        <title>Genome of Methylobacterium sp. 17Sr1-39.</title>
        <authorList>
            <person name="Seo T."/>
        </authorList>
    </citation>
    <scope>NUCLEOTIDE SEQUENCE [LARGE SCALE GENOMIC DNA]</scope>
    <source>
        <strain evidence="10 11">17Sr1-39</strain>
    </source>
</reference>
<dbReference type="PROSITE" id="PS50893">
    <property type="entry name" value="ABC_TRANSPORTER_2"/>
    <property type="match status" value="2"/>
</dbReference>
<gene>
    <name evidence="10" type="ORF">FF100_27805</name>
</gene>
<feature type="domain" description="ABC transporter" evidence="9">
    <location>
        <begin position="292"/>
        <end position="533"/>
    </location>
</feature>
<dbReference type="NCBIfam" id="NF007739">
    <property type="entry name" value="PRK10419.1"/>
    <property type="match status" value="2"/>
</dbReference>
<comment type="subcellular location">
    <subcellularLocation>
        <location evidence="1">Cell inner membrane</location>
        <topology evidence="1">Peripheral membrane protein</topology>
    </subcellularLocation>
</comment>
<name>A0A5C4LBX0_9HYPH</name>